<evidence type="ECO:0008006" key="4">
    <source>
        <dbReference type="Google" id="ProtNLM"/>
    </source>
</evidence>
<keyword evidence="1" id="KW-1133">Transmembrane helix</keyword>
<dbReference type="Gene3D" id="2.60.40.230">
    <property type="entry name" value="Neocarzinostatin-like"/>
    <property type="match status" value="1"/>
</dbReference>
<name>A0A918T562_9ACTN</name>
<dbReference type="Proteomes" id="UP000644020">
    <property type="component" value="Unassembled WGS sequence"/>
</dbReference>
<evidence type="ECO:0000256" key="1">
    <source>
        <dbReference type="SAM" id="Phobius"/>
    </source>
</evidence>
<sequence>MSTAARPRTALGPVRRISAGQGLAALLAALALVLLPVLPAAPATAAAGPAVAVSRGEAPKGGEITVSGTGWKAGALLMVLLCGQGTPEKGVVGGTNSCANTDGRAATVDPRGAFSVKLPVAAPPKPCPCVVHVSGVTGQQDVVDAALTVTGHPTAPLPEGAGTGRLALLAAARLEGSGGLLTWFGSPPSRTLVLTVGNLGSAPVRDPVFLVGTAEGVLAATDEERRWRGTVQPGQKARIELPVELSAGAHGAYRVTVSHDGKLLAEQPWRVGRPWGVVLFWILLAVVVPAALFRIGMVLVDRAGGRNRDPVPVPARADADGPGTATAVLPWFLPDSAPFENSQTTTKGHS</sequence>
<keyword evidence="1" id="KW-0472">Membrane</keyword>
<accession>A0A918T562</accession>
<dbReference type="EMBL" id="BMUL01000011">
    <property type="protein sequence ID" value="GHA94395.1"/>
    <property type="molecule type" value="Genomic_DNA"/>
</dbReference>
<feature type="transmembrane region" description="Helical" evidence="1">
    <location>
        <begin position="275"/>
        <end position="300"/>
    </location>
</feature>
<keyword evidence="1" id="KW-0812">Transmembrane</keyword>
<organism evidence="2 3">
    <name type="scientific">Streptomyces termitum</name>
    <dbReference type="NCBI Taxonomy" id="67368"/>
    <lineage>
        <taxon>Bacteria</taxon>
        <taxon>Bacillati</taxon>
        <taxon>Actinomycetota</taxon>
        <taxon>Actinomycetes</taxon>
        <taxon>Kitasatosporales</taxon>
        <taxon>Streptomycetaceae</taxon>
        <taxon>Streptomyces</taxon>
    </lineage>
</organism>
<dbReference type="RefSeq" id="WP_229849904.1">
    <property type="nucleotide sequence ID" value="NZ_BMUL01000011.1"/>
</dbReference>
<gene>
    <name evidence="2" type="ORF">GCM10010305_42430</name>
</gene>
<keyword evidence="3" id="KW-1185">Reference proteome</keyword>
<reference evidence="2" key="2">
    <citation type="submission" date="2020-09" db="EMBL/GenBank/DDBJ databases">
        <authorList>
            <person name="Sun Q."/>
            <person name="Ohkuma M."/>
        </authorList>
    </citation>
    <scope>NUCLEOTIDE SEQUENCE</scope>
    <source>
        <strain evidence="2">JCM 4518</strain>
    </source>
</reference>
<comment type="caution">
    <text evidence="2">The sequence shown here is derived from an EMBL/GenBank/DDBJ whole genome shotgun (WGS) entry which is preliminary data.</text>
</comment>
<proteinExistence type="predicted"/>
<evidence type="ECO:0000313" key="3">
    <source>
        <dbReference type="Proteomes" id="UP000644020"/>
    </source>
</evidence>
<dbReference type="AlphaFoldDB" id="A0A918T562"/>
<evidence type="ECO:0000313" key="2">
    <source>
        <dbReference type="EMBL" id="GHA94395.1"/>
    </source>
</evidence>
<reference evidence="2" key="1">
    <citation type="journal article" date="2014" name="Int. J. Syst. Evol. Microbiol.">
        <title>Complete genome sequence of Corynebacterium casei LMG S-19264T (=DSM 44701T), isolated from a smear-ripened cheese.</title>
        <authorList>
            <consortium name="US DOE Joint Genome Institute (JGI-PGF)"/>
            <person name="Walter F."/>
            <person name="Albersmeier A."/>
            <person name="Kalinowski J."/>
            <person name="Ruckert C."/>
        </authorList>
    </citation>
    <scope>NUCLEOTIDE SEQUENCE</scope>
    <source>
        <strain evidence="2">JCM 4518</strain>
    </source>
</reference>
<protein>
    <recommendedName>
        <fullName evidence="4">Neocarzinostatin family protein</fullName>
    </recommendedName>
</protein>